<keyword evidence="2" id="KW-0813">Transport</keyword>
<name>A0A424YHC3_9FIRM</name>
<evidence type="ECO:0000259" key="5">
    <source>
        <dbReference type="PROSITE" id="PS50893"/>
    </source>
</evidence>
<protein>
    <submittedName>
        <fullName evidence="6">Metal ABC transporter ATP-binding protein</fullName>
    </submittedName>
</protein>
<dbReference type="CDD" id="cd03235">
    <property type="entry name" value="ABC_Metallic_Cations"/>
    <property type="match status" value="1"/>
</dbReference>
<evidence type="ECO:0000256" key="2">
    <source>
        <dbReference type="ARBA" id="ARBA00022448"/>
    </source>
</evidence>
<dbReference type="FunFam" id="3.40.50.300:FF:000134">
    <property type="entry name" value="Iron-enterobactin ABC transporter ATP-binding protein"/>
    <property type="match status" value="1"/>
</dbReference>
<accession>A0A424YHC3</accession>
<keyword evidence="4 6" id="KW-0067">ATP-binding</keyword>
<proteinExistence type="inferred from homology"/>
<comment type="caution">
    <text evidence="6">The sequence shown here is derived from an EMBL/GenBank/DDBJ whole genome shotgun (WGS) entry which is preliminary data.</text>
</comment>
<evidence type="ECO:0000313" key="6">
    <source>
        <dbReference type="EMBL" id="RQD77502.1"/>
    </source>
</evidence>
<evidence type="ECO:0000256" key="3">
    <source>
        <dbReference type="ARBA" id="ARBA00022741"/>
    </source>
</evidence>
<evidence type="ECO:0000313" key="7">
    <source>
        <dbReference type="Proteomes" id="UP000285138"/>
    </source>
</evidence>
<dbReference type="AlphaFoldDB" id="A0A424YHC3"/>
<dbReference type="Gene3D" id="3.40.50.300">
    <property type="entry name" value="P-loop containing nucleotide triphosphate hydrolases"/>
    <property type="match status" value="1"/>
</dbReference>
<keyword evidence="3" id="KW-0547">Nucleotide-binding</keyword>
<dbReference type="PANTHER" id="PTHR42734">
    <property type="entry name" value="METAL TRANSPORT SYSTEM ATP-BINDING PROTEIN TM_0124-RELATED"/>
    <property type="match status" value="1"/>
</dbReference>
<dbReference type="InterPro" id="IPR003439">
    <property type="entry name" value="ABC_transporter-like_ATP-bd"/>
</dbReference>
<feature type="domain" description="ABC transporter" evidence="5">
    <location>
        <begin position="4"/>
        <end position="236"/>
    </location>
</feature>
<dbReference type="InterPro" id="IPR050153">
    <property type="entry name" value="Metal_Ion_Import_ABC"/>
</dbReference>
<dbReference type="Proteomes" id="UP000285138">
    <property type="component" value="Unassembled WGS sequence"/>
</dbReference>
<comment type="similarity">
    <text evidence="1">Belongs to the ABC transporter superfamily.</text>
</comment>
<dbReference type="GO" id="GO:0005524">
    <property type="term" value="F:ATP binding"/>
    <property type="evidence" value="ECO:0007669"/>
    <property type="project" value="UniProtKB-KW"/>
</dbReference>
<dbReference type="InterPro" id="IPR003593">
    <property type="entry name" value="AAA+_ATPase"/>
</dbReference>
<dbReference type="PANTHER" id="PTHR42734:SF5">
    <property type="entry name" value="IRON TRANSPORT SYSTEM ATP-BINDING PROTEIN HI_0361-RELATED"/>
    <property type="match status" value="1"/>
</dbReference>
<dbReference type="PROSITE" id="PS50893">
    <property type="entry name" value="ABC_TRANSPORTER_2"/>
    <property type="match status" value="1"/>
</dbReference>
<dbReference type="SUPFAM" id="SSF52540">
    <property type="entry name" value="P-loop containing nucleoside triphosphate hydrolases"/>
    <property type="match status" value="1"/>
</dbReference>
<reference evidence="6 7" key="1">
    <citation type="submission" date="2018-08" db="EMBL/GenBank/DDBJ databases">
        <title>The metabolism and importance of syntrophic acetate oxidation coupled to methane or sulfide production in haloalkaline environments.</title>
        <authorList>
            <person name="Timmers P.H.A."/>
            <person name="Vavourakis C.D."/>
            <person name="Sorokin D.Y."/>
            <person name="Sinninghe Damste J.S."/>
            <person name="Muyzer G."/>
            <person name="Stams A.J.M."/>
            <person name="Plugge C.M."/>
        </authorList>
    </citation>
    <scope>NUCLEOTIDE SEQUENCE [LARGE SCALE GENOMIC DNA]</scope>
    <source>
        <strain evidence="6">MSAO_Bac1</strain>
    </source>
</reference>
<evidence type="ECO:0000256" key="1">
    <source>
        <dbReference type="ARBA" id="ARBA00005417"/>
    </source>
</evidence>
<dbReference type="SMART" id="SM00382">
    <property type="entry name" value="AAA"/>
    <property type="match status" value="1"/>
</dbReference>
<dbReference type="PROSITE" id="PS00211">
    <property type="entry name" value="ABC_TRANSPORTER_1"/>
    <property type="match status" value="1"/>
</dbReference>
<gene>
    <name evidence="6" type="ORF">D5R97_02220</name>
</gene>
<sequence length="250" mass="28018">MEALAIRDLSVSYKGKKVFEGVTFSVTTGQLVGIIGPNGAGKSTLLKAVLGLAPADRGEIRVLTSPLSRKRKSIAYVPQRSSLNLDFPLLVEDLVMMGRYPHISWWGFPSPRDTEVVMESLKKVGMYSFRRRQIGKLSGGQQQRVFLARALAQEAELLFLDEPFAGIDITSENMIIILLRELKEEGKTVFLVHHDLHKAESYFDSFILLKNRLVAWGSREEVFRIDCLREAYEGRIASLDSLNGMMVVNG</sequence>
<dbReference type="InterPro" id="IPR027417">
    <property type="entry name" value="P-loop_NTPase"/>
</dbReference>
<dbReference type="InterPro" id="IPR017871">
    <property type="entry name" value="ABC_transporter-like_CS"/>
</dbReference>
<evidence type="ECO:0000256" key="4">
    <source>
        <dbReference type="ARBA" id="ARBA00022840"/>
    </source>
</evidence>
<dbReference type="EMBL" id="QZAA01000066">
    <property type="protein sequence ID" value="RQD77502.1"/>
    <property type="molecule type" value="Genomic_DNA"/>
</dbReference>
<organism evidence="6 7">
    <name type="scientific">Candidatus Syntrophonatronum acetioxidans</name>
    <dbReference type="NCBI Taxonomy" id="1795816"/>
    <lineage>
        <taxon>Bacteria</taxon>
        <taxon>Bacillati</taxon>
        <taxon>Bacillota</taxon>
        <taxon>Clostridia</taxon>
        <taxon>Eubacteriales</taxon>
        <taxon>Syntrophomonadaceae</taxon>
        <taxon>Candidatus Syntrophonatronum</taxon>
    </lineage>
</organism>
<dbReference type="GO" id="GO:0016887">
    <property type="term" value="F:ATP hydrolysis activity"/>
    <property type="evidence" value="ECO:0007669"/>
    <property type="project" value="InterPro"/>
</dbReference>
<dbReference type="Pfam" id="PF00005">
    <property type="entry name" value="ABC_tran"/>
    <property type="match status" value="1"/>
</dbReference>